<dbReference type="NCBIfam" id="NF005559">
    <property type="entry name" value="PRK07231.1"/>
    <property type="match status" value="1"/>
</dbReference>
<dbReference type="PROSITE" id="PS00061">
    <property type="entry name" value="ADH_SHORT"/>
    <property type="match status" value="1"/>
</dbReference>
<keyword evidence="4" id="KW-0520">NAD</keyword>
<dbReference type="Gene3D" id="3.40.50.720">
    <property type="entry name" value="NAD(P)-binding Rossmann-like Domain"/>
    <property type="match status" value="1"/>
</dbReference>
<dbReference type="Pfam" id="PF13561">
    <property type="entry name" value="adh_short_C2"/>
    <property type="match status" value="1"/>
</dbReference>
<dbReference type="EMBL" id="JAINVV010000008">
    <property type="protein sequence ID" value="MBY8824307.1"/>
    <property type="molecule type" value="Genomic_DNA"/>
</dbReference>
<reference evidence="5 6" key="1">
    <citation type="submission" date="2021-08" db="EMBL/GenBank/DDBJ databases">
        <authorList>
            <person name="Tuo L."/>
        </authorList>
    </citation>
    <scope>NUCLEOTIDE SEQUENCE [LARGE SCALE GENOMIC DNA]</scope>
    <source>
        <strain evidence="5 6">JCM 31229</strain>
    </source>
</reference>
<name>A0ABS7PSI9_9SPHN</name>
<sequence length="256" mass="26483">MATGLFDLTGKCAIVTGGSRGIGKAIAHRLAEHGAMVIIASRDGASCAAASSEIDALVGRAATRVHPVDMENADDLAALSDYADREFGGADILVCNAAASFHNGPLAEIDDAAFLRTFQFNVLANNRLAAFAAPKMAERGGGSIIIVSSIGAMRANPMNGAYSISKAADLALVRALALELGEAKIRVNAILPGLVRTDLSRSLWEDAEAEAAYVAKLRIKRIGEPDDLAGIAVYLASPASQWTTGQSFIVDGGALS</sequence>
<proteinExistence type="inferred from homology"/>
<dbReference type="SUPFAM" id="SSF51735">
    <property type="entry name" value="NAD(P)-binding Rossmann-fold domains"/>
    <property type="match status" value="1"/>
</dbReference>
<dbReference type="InterPro" id="IPR036291">
    <property type="entry name" value="NAD(P)-bd_dom_sf"/>
</dbReference>
<dbReference type="PRINTS" id="PR00081">
    <property type="entry name" value="GDHRDH"/>
</dbReference>
<evidence type="ECO:0000256" key="1">
    <source>
        <dbReference type="ARBA" id="ARBA00006484"/>
    </source>
</evidence>
<comment type="caution">
    <text evidence="5">The sequence shown here is derived from an EMBL/GenBank/DDBJ whole genome shotgun (WGS) entry which is preliminary data.</text>
</comment>
<dbReference type="InterPro" id="IPR002347">
    <property type="entry name" value="SDR_fam"/>
</dbReference>
<evidence type="ECO:0000313" key="5">
    <source>
        <dbReference type="EMBL" id="MBY8824307.1"/>
    </source>
</evidence>
<dbReference type="RefSeq" id="WP_222991380.1">
    <property type="nucleotide sequence ID" value="NZ_JAINVV010000008.1"/>
</dbReference>
<keyword evidence="3 5" id="KW-0560">Oxidoreductase</keyword>
<evidence type="ECO:0000313" key="6">
    <source>
        <dbReference type="Proteomes" id="UP000706039"/>
    </source>
</evidence>
<dbReference type="EC" id="1.1.1.47" evidence="5"/>
<dbReference type="Proteomes" id="UP000706039">
    <property type="component" value="Unassembled WGS sequence"/>
</dbReference>
<organism evidence="5 6">
    <name type="scientific">Sphingomonas colocasiae</name>
    <dbReference type="NCBI Taxonomy" id="1848973"/>
    <lineage>
        <taxon>Bacteria</taxon>
        <taxon>Pseudomonadati</taxon>
        <taxon>Pseudomonadota</taxon>
        <taxon>Alphaproteobacteria</taxon>
        <taxon>Sphingomonadales</taxon>
        <taxon>Sphingomonadaceae</taxon>
        <taxon>Sphingomonas</taxon>
    </lineage>
</organism>
<dbReference type="GO" id="GO:0047936">
    <property type="term" value="F:glucose 1-dehydrogenase [NAD(P)+] activity"/>
    <property type="evidence" value="ECO:0007669"/>
    <property type="project" value="UniProtKB-EC"/>
</dbReference>
<dbReference type="PANTHER" id="PTHR43943">
    <property type="entry name" value="DEHYDROGENASE/REDUCTASE (SDR FAMILY) MEMBER 4"/>
    <property type="match status" value="1"/>
</dbReference>
<gene>
    <name evidence="5" type="ORF">K7G82_18530</name>
</gene>
<dbReference type="PRINTS" id="PR00080">
    <property type="entry name" value="SDRFAMILY"/>
</dbReference>
<comment type="similarity">
    <text evidence="1">Belongs to the short-chain dehydrogenases/reductases (SDR) family.</text>
</comment>
<evidence type="ECO:0000256" key="3">
    <source>
        <dbReference type="ARBA" id="ARBA00023002"/>
    </source>
</evidence>
<evidence type="ECO:0000256" key="2">
    <source>
        <dbReference type="ARBA" id="ARBA00022797"/>
    </source>
</evidence>
<keyword evidence="6" id="KW-1185">Reference proteome</keyword>
<dbReference type="PANTHER" id="PTHR43943:SF17">
    <property type="entry name" value="3-PHENYLPROPIONATE-DIHYDRODIOL_CINNAMIC ACID-DIHYDRODIOL DEHYDROGENASE"/>
    <property type="match status" value="1"/>
</dbReference>
<accession>A0ABS7PSI9</accession>
<dbReference type="InterPro" id="IPR020904">
    <property type="entry name" value="Sc_DH/Rdtase_CS"/>
</dbReference>
<dbReference type="CDD" id="cd05233">
    <property type="entry name" value="SDR_c"/>
    <property type="match status" value="1"/>
</dbReference>
<keyword evidence="2" id="KW-0058">Aromatic hydrocarbons catabolism</keyword>
<protein>
    <submittedName>
        <fullName evidence="5">Glucose 1-dehydrogenase</fullName>
        <ecNumber evidence="5">1.1.1.47</ecNumber>
    </submittedName>
</protein>
<evidence type="ECO:0000256" key="4">
    <source>
        <dbReference type="ARBA" id="ARBA00023027"/>
    </source>
</evidence>